<evidence type="ECO:0000313" key="1">
    <source>
        <dbReference type="EMBL" id="TKD12453.1"/>
    </source>
</evidence>
<sequence length="94" mass="9692">MDHTIWLGSENPAGTGSCNANTLNDPSKCKPCTQVTACLNTCELCEVCIGKPDLPPGCVEQVCPPGVQKCGLPGQAPCPLGESCITGCCQDNPQ</sequence>
<name>A0A4U1JII4_9BACT</name>
<organism evidence="1 2">
    <name type="scientific">Polyangium fumosum</name>
    <dbReference type="NCBI Taxonomy" id="889272"/>
    <lineage>
        <taxon>Bacteria</taxon>
        <taxon>Pseudomonadati</taxon>
        <taxon>Myxococcota</taxon>
        <taxon>Polyangia</taxon>
        <taxon>Polyangiales</taxon>
        <taxon>Polyangiaceae</taxon>
        <taxon>Polyangium</taxon>
    </lineage>
</organism>
<gene>
    <name evidence="1" type="ORF">E8A74_04980</name>
</gene>
<proteinExistence type="predicted"/>
<comment type="caution">
    <text evidence="1">The sequence shown here is derived from an EMBL/GenBank/DDBJ whole genome shotgun (WGS) entry which is preliminary data.</text>
</comment>
<keyword evidence="2" id="KW-1185">Reference proteome</keyword>
<dbReference type="OrthoDB" id="5504823at2"/>
<protein>
    <submittedName>
        <fullName evidence="1">Uncharacterized protein</fullName>
    </submittedName>
</protein>
<dbReference type="AlphaFoldDB" id="A0A4U1JII4"/>
<dbReference type="EMBL" id="SSMQ01000003">
    <property type="protein sequence ID" value="TKD12453.1"/>
    <property type="molecule type" value="Genomic_DNA"/>
</dbReference>
<accession>A0A4U1JII4</accession>
<evidence type="ECO:0000313" key="2">
    <source>
        <dbReference type="Proteomes" id="UP000309215"/>
    </source>
</evidence>
<reference evidence="1 2" key="1">
    <citation type="submission" date="2019-04" db="EMBL/GenBank/DDBJ databases">
        <authorList>
            <person name="Li Y."/>
            <person name="Wang J."/>
        </authorList>
    </citation>
    <scope>NUCLEOTIDE SEQUENCE [LARGE SCALE GENOMIC DNA]</scope>
    <source>
        <strain evidence="1 2">DSM 14668</strain>
    </source>
</reference>
<dbReference type="Proteomes" id="UP000309215">
    <property type="component" value="Unassembled WGS sequence"/>
</dbReference>